<keyword evidence="1" id="KW-0732">Signal</keyword>
<gene>
    <name evidence="2" type="ORF">LC20_07850</name>
</gene>
<protein>
    <submittedName>
        <fullName evidence="2">Fimbrial assembly protein</fullName>
    </submittedName>
</protein>
<sequence>MKAYIAKLMLLAPVVLSFATQAATPTADLKVKGKLGVPTCTVIAPDNGVYDLGKISATKVKPGTATTALPTVTKTWVTTCDTETYLTYTVQDNRSGSESATGGGNYGLGFVNGTGKIGYYTFLMTNPKVDNVTSNIRCDGPSESGAEPSCTATSLMYKSYTQGWSNADNSLKAGKTFSIDIAVHTVLAGAATMNGPVTEGTQIDGSTTINFAFAI</sequence>
<accession>A0A7U5SSN4</accession>
<feature type="chain" id="PRO_5030550028" evidence="1">
    <location>
        <begin position="23"/>
        <end position="215"/>
    </location>
</feature>
<proteinExistence type="predicted"/>
<dbReference type="Pfam" id="PF06551">
    <property type="entry name" value="DUF1120"/>
    <property type="match status" value="1"/>
</dbReference>
<evidence type="ECO:0000256" key="1">
    <source>
        <dbReference type="SAM" id="SignalP"/>
    </source>
</evidence>
<name>A0A7U5SSN4_YEREN</name>
<evidence type="ECO:0000313" key="3">
    <source>
        <dbReference type="Proteomes" id="UP000230961"/>
    </source>
</evidence>
<reference evidence="2 3" key="1">
    <citation type="submission" date="2017-11" db="EMBL/GenBank/DDBJ databases">
        <title>The complete genome sequence and comparative genome analysis of Yersinia enterocolitica strain LC20.</title>
        <authorList>
            <person name="Shi G."/>
            <person name="Su M."/>
            <person name="Liang J."/>
            <person name="Gu W."/>
            <person name="Xiao Y."/>
            <person name="Zhang Z."/>
            <person name="Qiu H."/>
            <person name="Duan R."/>
            <person name="Zhang Z."/>
            <person name="Li Y."/>
            <person name="Zhang X."/>
            <person name="Ling Y."/>
            <person name="Song L."/>
            <person name="Chen M."/>
            <person name="Zhao Y."/>
            <person name="Wu J."/>
            <person name="Jing H."/>
            <person name="Xiao J."/>
            <person name="Wang X."/>
        </authorList>
    </citation>
    <scope>NUCLEOTIDE SEQUENCE [LARGE SCALE GENOMIC DNA]</scope>
    <source>
        <strain evidence="2 3">LC20</strain>
    </source>
</reference>
<dbReference type="Proteomes" id="UP000230961">
    <property type="component" value="Chromosome"/>
</dbReference>
<dbReference type="KEGG" id="yel:LC20_07850"/>
<feature type="signal peptide" evidence="1">
    <location>
        <begin position="1"/>
        <end position="22"/>
    </location>
</feature>
<organism evidence="2 3">
    <name type="scientific">Yersinia enterocolitica LC20</name>
    <dbReference type="NCBI Taxonomy" id="1443113"/>
    <lineage>
        <taxon>Bacteria</taxon>
        <taxon>Pseudomonadati</taxon>
        <taxon>Pseudomonadota</taxon>
        <taxon>Gammaproteobacteria</taxon>
        <taxon>Enterobacterales</taxon>
        <taxon>Yersiniaceae</taxon>
        <taxon>Yersinia</taxon>
    </lineage>
</organism>
<evidence type="ECO:0000313" key="2">
    <source>
        <dbReference type="EMBL" id="ATX62867.1"/>
    </source>
</evidence>
<dbReference type="InterPro" id="IPR010546">
    <property type="entry name" value="DUF1120"/>
</dbReference>
<dbReference type="EMBL" id="CP007448">
    <property type="protein sequence ID" value="ATX62867.1"/>
    <property type="molecule type" value="Genomic_DNA"/>
</dbReference>
<dbReference type="AlphaFoldDB" id="A0A7U5SSN4"/>